<proteinExistence type="predicted"/>
<sequence>MSWLLVAVIPGLLMLAAIGLERLETGLNDDTVTAADVAEFLDQAEADEVGTLARDGMPEALECFQRRRLEQLDTTLDWIPPVSPPPAVGLGVPARRQIHSRANPQFRPTKQANRV</sequence>
<evidence type="ECO:0000313" key="3">
    <source>
        <dbReference type="Proteomes" id="UP000179734"/>
    </source>
</evidence>
<dbReference type="Proteomes" id="UP000179734">
    <property type="component" value="Unassembled WGS sequence"/>
</dbReference>
<reference evidence="1 3" key="1">
    <citation type="submission" date="2016-10" db="EMBL/GenBank/DDBJ databases">
        <title>Genome sequence of Mycobacterium talmonii.</title>
        <authorList>
            <person name="Greninger A.L."/>
            <person name="Elliott B."/>
            <person name="Vasireddy S."/>
            <person name="Vasireddy R."/>
        </authorList>
    </citation>
    <scope>NUCLEOTIDE SEQUENCE [LARGE SCALE GENOMIC DNA]</scope>
    <source>
        <strain evidence="1">MO-5499</strain>
        <strain evidence="3">NE-TNMC-100812</strain>
    </source>
</reference>
<reference evidence="2" key="3">
    <citation type="submission" date="2018-01" db="EMBL/GenBank/DDBJ databases">
        <authorList>
            <person name="Gaut B.S."/>
            <person name="Morton B.R."/>
            <person name="Clegg M.T."/>
            <person name="Duvall M.R."/>
        </authorList>
    </citation>
    <scope>NUCLEOTIDE SEQUENCE</scope>
    <source>
        <strain evidence="2">ATCC BAA-2683</strain>
    </source>
</reference>
<comment type="caution">
    <text evidence="1">The sequence shown here is derived from an EMBL/GenBank/DDBJ whole genome shotgun (WGS) entry which is preliminary data.</text>
</comment>
<gene>
    <name evidence="1" type="ORF">BKN37_14265</name>
    <name evidence="2" type="ORF">C1Y40_00334</name>
</gene>
<name>A0A1S1NHM4_9MYCO</name>
<organism evidence="1 3">
    <name type="scientific">Mycobacterium talmoniae</name>
    <dbReference type="NCBI Taxonomy" id="1858794"/>
    <lineage>
        <taxon>Bacteria</taxon>
        <taxon>Bacillati</taxon>
        <taxon>Actinomycetota</taxon>
        <taxon>Actinomycetes</taxon>
        <taxon>Mycobacteriales</taxon>
        <taxon>Mycobacteriaceae</taxon>
        <taxon>Mycobacterium</taxon>
    </lineage>
</organism>
<evidence type="ECO:0000313" key="4">
    <source>
        <dbReference type="Proteomes" id="UP000238296"/>
    </source>
</evidence>
<protein>
    <submittedName>
        <fullName evidence="1">Uncharacterized protein</fullName>
    </submittedName>
</protein>
<dbReference type="RefSeq" id="WP_071026916.1">
    <property type="nucleotide sequence ID" value="NZ_MLQM01000071.1"/>
</dbReference>
<dbReference type="EMBL" id="PPEA01000054">
    <property type="protein sequence ID" value="PQM49442.1"/>
    <property type="molecule type" value="Genomic_DNA"/>
</dbReference>
<dbReference type="EMBL" id="MLQM01000071">
    <property type="protein sequence ID" value="OHV03571.1"/>
    <property type="molecule type" value="Genomic_DNA"/>
</dbReference>
<dbReference type="Proteomes" id="UP000238296">
    <property type="component" value="Unassembled WGS sequence"/>
</dbReference>
<reference evidence="2 4" key="2">
    <citation type="journal article" date="2017" name="Int. J. Syst. Evol. Microbiol.">
        <title>Mycobacterium talmoniae sp. nov., a slowly growing mycobacterium isolated from human respiratory samples.</title>
        <authorList>
            <person name="Davidson R.M."/>
            <person name="DeGroote M.A."/>
            <person name="Marola J.L."/>
            <person name="Buss S."/>
            <person name="Jones V."/>
            <person name="McNeil M.R."/>
            <person name="Freifeld A.G."/>
            <person name="Elaine Epperson L."/>
            <person name="Hasan N.A."/>
            <person name="Jackson M."/>
            <person name="Iwen P.C."/>
            <person name="Salfinger M."/>
            <person name="Strong M."/>
        </authorList>
    </citation>
    <scope>NUCLEOTIDE SEQUENCE [LARGE SCALE GENOMIC DNA]</scope>
    <source>
        <strain evidence="2 4">ATCC BAA-2683</strain>
    </source>
</reference>
<evidence type="ECO:0000313" key="2">
    <source>
        <dbReference type="EMBL" id="PQM49442.1"/>
    </source>
</evidence>
<keyword evidence="3" id="KW-1185">Reference proteome</keyword>
<evidence type="ECO:0000313" key="1">
    <source>
        <dbReference type="EMBL" id="OHV03571.1"/>
    </source>
</evidence>
<accession>A0A1S1NHM4</accession>
<dbReference type="AlphaFoldDB" id="A0A1S1NHM4"/>